<dbReference type="PANTHER" id="PTHR45339:SF1">
    <property type="entry name" value="HYBRID SIGNAL TRANSDUCTION HISTIDINE KINASE J"/>
    <property type="match status" value="1"/>
</dbReference>
<dbReference type="SUPFAM" id="SSF47226">
    <property type="entry name" value="Histidine-containing phosphotransfer domain, HPT domain"/>
    <property type="match status" value="1"/>
</dbReference>
<evidence type="ECO:0000256" key="1">
    <source>
        <dbReference type="ARBA" id="ARBA00000085"/>
    </source>
</evidence>
<evidence type="ECO:0000256" key="19">
    <source>
        <dbReference type="ARBA" id="ARBA00023136"/>
    </source>
</evidence>
<evidence type="ECO:0000256" key="25">
    <source>
        <dbReference type="SAM" id="Phobius"/>
    </source>
</evidence>
<dbReference type="FunFam" id="1.10.287.130:FF:000002">
    <property type="entry name" value="Two-component osmosensing histidine kinase"/>
    <property type="match status" value="1"/>
</dbReference>
<dbReference type="PROSITE" id="PS50110">
    <property type="entry name" value="RESPONSE_REGULATORY"/>
    <property type="match status" value="1"/>
</dbReference>
<dbReference type="SMART" id="SM00388">
    <property type="entry name" value="HisKA"/>
    <property type="match status" value="1"/>
</dbReference>
<dbReference type="InterPro" id="IPR036097">
    <property type="entry name" value="HisK_dim/P_sf"/>
</dbReference>
<dbReference type="EMBL" id="AP019782">
    <property type="protein sequence ID" value="BBL71231.1"/>
    <property type="molecule type" value="Genomic_DNA"/>
</dbReference>
<evidence type="ECO:0000256" key="3">
    <source>
        <dbReference type="ARBA" id="ARBA00004477"/>
    </source>
</evidence>
<comment type="similarity">
    <text evidence="5">Belongs to the ethylene receptor family.</text>
</comment>
<evidence type="ECO:0000256" key="23">
    <source>
        <dbReference type="PROSITE-ProRule" id="PRU00110"/>
    </source>
</evidence>
<dbReference type="CDD" id="cd16922">
    <property type="entry name" value="HATPase_EvgS-ArcB-TorS-like"/>
    <property type="match status" value="1"/>
</dbReference>
<dbReference type="Gene3D" id="3.40.50.2300">
    <property type="match status" value="1"/>
</dbReference>
<dbReference type="InterPro" id="IPR001789">
    <property type="entry name" value="Sig_transdc_resp-reg_receiver"/>
</dbReference>
<evidence type="ECO:0000256" key="24">
    <source>
        <dbReference type="PROSITE-ProRule" id="PRU00169"/>
    </source>
</evidence>
<evidence type="ECO:0000256" key="7">
    <source>
        <dbReference type="ARBA" id="ARBA00022475"/>
    </source>
</evidence>
<dbReference type="InterPro" id="IPR029016">
    <property type="entry name" value="GAF-like_dom_sf"/>
</dbReference>
<evidence type="ECO:0000256" key="16">
    <source>
        <dbReference type="ARBA" id="ARBA00022989"/>
    </source>
</evidence>
<dbReference type="SUPFAM" id="SSF55874">
    <property type="entry name" value="ATPase domain of HSP90 chaperone/DNA topoisomerase II/histidine kinase"/>
    <property type="match status" value="1"/>
</dbReference>
<keyword evidence="7" id="KW-1003">Cell membrane</keyword>
<feature type="transmembrane region" description="Helical" evidence="25">
    <location>
        <begin position="63"/>
        <end position="83"/>
    </location>
</feature>
<dbReference type="Pfam" id="PF02518">
    <property type="entry name" value="HATPase_c"/>
    <property type="match status" value="1"/>
</dbReference>
<dbReference type="PANTHER" id="PTHR45339">
    <property type="entry name" value="HYBRID SIGNAL TRANSDUCTION HISTIDINE KINASE J"/>
    <property type="match status" value="1"/>
</dbReference>
<evidence type="ECO:0000259" key="27">
    <source>
        <dbReference type="PROSITE" id="PS50110"/>
    </source>
</evidence>
<evidence type="ECO:0000256" key="18">
    <source>
        <dbReference type="ARBA" id="ARBA00023012"/>
    </source>
</evidence>
<dbReference type="SMART" id="SM00448">
    <property type="entry name" value="REC"/>
    <property type="match status" value="1"/>
</dbReference>
<keyword evidence="19 25" id="KW-0472">Membrane</keyword>
<proteinExistence type="inferred from homology"/>
<feature type="domain" description="Histidine kinase" evidence="26">
    <location>
        <begin position="348"/>
        <end position="569"/>
    </location>
</feature>
<keyword evidence="11" id="KW-0547">Nucleotide-binding</keyword>
<dbReference type="AlphaFoldDB" id="A0A8D5AID3"/>
<keyword evidence="8 24" id="KW-0597">Phosphoprotein</keyword>
<sequence>METDPISRLLADMTPHGYCLLWNPWLVYLHAIANGLTALAYFSIPFAIFYFVRRRSDIRFKSLHWLFAIFIMACGLSHVMDILTLWQPWYWLQGGVMAVTAAVSLLAAGVVWKFMPILLTLPSTTQLGLQMAEREAATASLQREIQERKQVEALQRSSNGILEMLAKDAPLPLVLEGIVRMAEALRPKLRCSVLLMDADGRHLRVGSAPSLPDFYNRAVDGLEVGEGAGSCGTAAFRHQRVIVEDTQVDPLWANYRELAAEADLRACWSEPVQSARGEVLGVLAMYYPVSKRPQPSDLELIQSAAYLAGLAIERAKARDEQDRFEAALKDSRDIAVKASQSKSEFLSNVSHEIRTPMNAIIGLSRLAMETGLTAEQQDCIGKVYESSTALLHIINDILDFSKIEAGMLELHRSEFDLGEVLQNVRGLFVATAQQKGLTLAMTMDADVPRRLLGDPIRLSQVLNNLVGNALKFTEQGGVSLRVGRIGGSDGLVRLRFAVQDTGIGLSREEAGRLFVPFTQADGSITRKYGGTGLGLSICKRLVEMMGGEIGVDSEPGKGAIFSFTLELGLGNAQAVEELAVPAPQAPVPYVELAQGIRGARILVAEDNLLNQKVADNYLRRAGLQPVIVANGKEALEAVQRESFDAVLMDLHMPVMDGIDATRRIRLLPGKADLPIIAVTAAAMLQDKEACFLAGMNDHLAKPLDPKELMRVLIKRIAPHSAPQAEPVGTGGDSGASFMKIEGFDFVPVLQDLGGDTAFLRELLLLFRDTLAEARLGMEAAVADQSWDELAVLVHRIKGTAGQVGAQILRARAVTLDKALKFDGTQPDPELLRQFGDELNALLVRLREALPP</sequence>
<dbReference type="GO" id="GO:0005524">
    <property type="term" value="F:ATP binding"/>
    <property type="evidence" value="ECO:0007669"/>
    <property type="project" value="UniProtKB-KW"/>
</dbReference>
<keyword evidence="17" id="KW-0186">Copper</keyword>
<evidence type="ECO:0000256" key="9">
    <source>
        <dbReference type="ARBA" id="ARBA00022679"/>
    </source>
</evidence>
<dbReference type="Pfam" id="PF00512">
    <property type="entry name" value="HisKA"/>
    <property type="match status" value="1"/>
</dbReference>
<evidence type="ECO:0000256" key="10">
    <source>
        <dbReference type="ARBA" id="ARBA00022692"/>
    </source>
</evidence>
<name>A0A8D5AID3_9GAMM</name>
<keyword evidence="10 25" id="KW-0812">Transmembrane</keyword>
<keyword evidence="9" id="KW-0808">Transferase</keyword>
<dbReference type="SUPFAM" id="SSF52172">
    <property type="entry name" value="CheY-like"/>
    <property type="match status" value="1"/>
</dbReference>
<evidence type="ECO:0000313" key="29">
    <source>
        <dbReference type="EMBL" id="BBL71231.1"/>
    </source>
</evidence>
<evidence type="ECO:0000256" key="17">
    <source>
        <dbReference type="ARBA" id="ARBA00023008"/>
    </source>
</evidence>
<organism evidence="29 30">
    <name type="scientific">Methylogaea oryzae</name>
    <dbReference type="NCBI Taxonomy" id="1295382"/>
    <lineage>
        <taxon>Bacteria</taxon>
        <taxon>Pseudomonadati</taxon>
        <taxon>Pseudomonadota</taxon>
        <taxon>Gammaproteobacteria</taxon>
        <taxon>Methylococcales</taxon>
        <taxon>Methylococcaceae</taxon>
        <taxon>Methylogaea</taxon>
    </lineage>
</organism>
<feature type="domain" description="Response regulatory" evidence="27">
    <location>
        <begin position="600"/>
        <end position="716"/>
    </location>
</feature>
<dbReference type="GO" id="GO:0005886">
    <property type="term" value="C:plasma membrane"/>
    <property type="evidence" value="ECO:0007669"/>
    <property type="project" value="UniProtKB-SubCell"/>
</dbReference>
<dbReference type="InterPro" id="IPR011006">
    <property type="entry name" value="CheY-like_superfamily"/>
</dbReference>
<comment type="subcellular location">
    <subcellularLocation>
        <location evidence="4">Cell membrane</location>
        <topology evidence="4">Multi-pass membrane protein</topology>
    </subcellularLocation>
    <subcellularLocation>
        <location evidence="3">Endoplasmic reticulum membrane</location>
        <topology evidence="3">Multi-pass membrane protein</topology>
    </subcellularLocation>
</comment>
<evidence type="ECO:0000256" key="21">
    <source>
        <dbReference type="ARBA" id="ARBA00064003"/>
    </source>
</evidence>
<comment type="cofactor">
    <cofactor evidence="2">
        <name>Cu cation</name>
        <dbReference type="ChEBI" id="CHEBI:23378"/>
    </cofactor>
</comment>
<evidence type="ECO:0000256" key="11">
    <source>
        <dbReference type="ARBA" id="ARBA00022741"/>
    </source>
</evidence>
<feature type="modified residue" description="Phosphohistidine" evidence="23">
    <location>
        <position position="794"/>
    </location>
</feature>
<dbReference type="InterPro" id="IPR036641">
    <property type="entry name" value="HPT_dom_sf"/>
</dbReference>
<feature type="transmembrane region" description="Helical" evidence="25">
    <location>
        <begin position="89"/>
        <end position="112"/>
    </location>
</feature>
<evidence type="ECO:0000256" key="13">
    <source>
        <dbReference type="ARBA" id="ARBA00022777"/>
    </source>
</evidence>
<dbReference type="FunFam" id="3.30.565.10:FF:000010">
    <property type="entry name" value="Sensor histidine kinase RcsC"/>
    <property type="match status" value="1"/>
</dbReference>
<dbReference type="PROSITE" id="PS50894">
    <property type="entry name" value="HPT"/>
    <property type="match status" value="1"/>
</dbReference>
<dbReference type="Gene3D" id="3.30.565.10">
    <property type="entry name" value="Histidine kinase-like ATPase, C-terminal domain"/>
    <property type="match status" value="1"/>
</dbReference>
<evidence type="ECO:0000256" key="14">
    <source>
        <dbReference type="ARBA" id="ARBA00022824"/>
    </source>
</evidence>
<evidence type="ECO:0000259" key="28">
    <source>
        <dbReference type="PROSITE" id="PS50894"/>
    </source>
</evidence>
<reference evidence="29" key="1">
    <citation type="submission" date="2019-06" db="EMBL/GenBank/DDBJ databases">
        <title>Complete genome sequence of Methylogaea oryzae strain JCM16910.</title>
        <authorList>
            <person name="Asakawa S."/>
        </authorList>
    </citation>
    <scope>NUCLEOTIDE SEQUENCE</scope>
    <source>
        <strain evidence="29">E10</strain>
    </source>
</reference>
<comment type="subunit">
    <text evidence="21">At low DSF concentrations, interacts with RpfF.</text>
</comment>
<keyword evidence="16 25" id="KW-1133">Transmembrane helix</keyword>
<comment type="catalytic activity">
    <reaction evidence="1">
        <text>ATP + protein L-histidine = ADP + protein N-phospho-L-histidine.</text>
        <dbReference type="EC" id="2.7.13.3"/>
    </reaction>
</comment>
<dbReference type="Proteomes" id="UP000824988">
    <property type="component" value="Chromosome"/>
</dbReference>
<keyword evidence="12" id="KW-0936">Ethylene signaling pathway</keyword>
<dbReference type="InterPro" id="IPR003661">
    <property type="entry name" value="HisK_dim/P_dom"/>
</dbReference>
<evidence type="ECO:0000256" key="8">
    <source>
        <dbReference type="ARBA" id="ARBA00022553"/>
    </source>
</evidence>
<dbReference type="InterPro" id="IPR003018">
    <property type="entry name" value="GAF"/>
</dbReference>
<evidence type="ECO:0000313" key="30">
    <source>
        <dbReference type="Proteomes" id="UP000824988"/>
    </source>
</evidence>
<dbReference type="CDD" id="cd17546">
    <property type="entry name" value="REC_hyHK_CKI1_RcsC-like"/>
    <property type="match status" value="1"/>
</dbReference>
<feature type="modified residue" description="4-aspartylphosphate" evidence="24">
    <location>
        <position position="649"/>
    </location>
</feature>
<dbReference type="CDD" id="cd00082">
    <property type="entry name" value="HisKA"/>
    <property type="match status" value="1"/>
</dbReference>
<keyword evidence="30" id="KW-1185">Reference proteome</keyword>
<dbReference type="Gene3D" id="1.10.287.130">
    <property type="match status" value="1"/>
</dbReference>
<dbReference type="SUPFAM" id="SSF55781">
    <property type="entry name" value="GAF domain-like"/>
    <property type="match status" value="1"/>
</dbReference>
<gene>
    <name evidence="29" type="ORF">MoryE10_18370</name>
</gene>
<dbReference type="InterPro" id="IPR005467">
    <property type="entry name" value="His_kinase_dom"/>
</dbReference>
<dbReference type="Gene3D" id="3.30.450.40">
    <property type="match status" value="1"/>
</dbReference>
<dbReference type="Pfam" id="PF25487">
    <property type="entry name" value="ETR1_N"/>
    <property type="match status" value="1"/>
</dbReference>
<dbReference type="RefSeq" id="WP_054773440.1">
    <property type="nucleotide sequence ID" value="NZ_AP019782.1"/>
</dbReference>
<dbReference type="InterPro" id="IPR008207">
    <property type="entry name" value="Sig_transdc_His_kin_Hpt_dom"/>
</dbReference>
<dbReference type="PROSITE" id="PS50109">
    <property type="entry name" value="HIS_KIN"/>
    <property type="match status" value="1"/>
</dbReference>
<keyword evidence="13" id="KW-0418">Kinase</keyword>
<keyword evidence="15" id="KW-0067">ATP-binding</keyword>
<evidence type="ECO:0000256" key="4">
    <source>
        <dbReference type="ARBA" id="ARBA00004651"/>
    </source>
</evidence>
<evidence type="ECO:0000256" key="5">
    <source>
        <dbReference type="ARBA" id="ARBA00009842"/>
    </source>
</evidence>
<dbReference type="InterPro" id="IPR003594">
    <property type="entry name" value="HATPase_dom"/>
</dbReference>
<protein>
    <recommendedName>
        <fullName evidence="22">Sensory/regulatory protein RpfC</fullName>
        <ecNumber evidence="6">2.7.13.3</ecNumber>
    </recommendedName>
</protein>
<evidence type="ECO:0000259" key="26">
    <source>
        <dbReference type="PROSITE" id="PS50109"/>
    </source>
</evidence>
<dbReference type="Pfam" id="PF01627">
    <property type="entry name" value="Hpt"/>
    <property type="match status" value="1"/>
</dbReference>
<dbReference type="SMART" id="SM00387">
    <property type="entry name" value="HATPase_c"/>
    <property type="match status" value="1"/>
</dbReference>
<feature type="domain" description="HPt" evidence="28">
    <location>
        <begin position="755"/>
        <end position="848"/>
    </location>
</feature>
<evidence type="ECO:0000256" key="12">
    <source>
        <dbReference type="ARBA" id="ARBA00022745"/>
    </source>
</evidence>
<evidence type="ECO:0000256" key="6">
    <source>
        <dbReference type="ARBA" id="ARBA00012438"/>
    </source>
</evidence>
<keyword evidence="18" id="KW-0902">Two-component regulatory system</keyword>
<dbReference type="InterPro" id="IPR036890">
    <property type="entry name" value="HATPase_C_sf"/>
</dbReference>
<dbReference type="Gene3D" id="1.20.120.160">
    <property type="entry name" value="HPT domain"/>
    <property type="match status" value="1"/>
</dbReference>
<keyword evidence="20" id="KW-1015">Disulfide bond</keyword>
<dbReference type="SUPFAM" id="SSF47384">
    <property type="entry name" value="Homodimeric domain of signal transducing histidine kinase"/>
    <property type="match status" value="1"/>
</dbReference>
<dbReference type="CDD" id="cd00088">
    <property type="entry name" value="HPT"/>
    <property type="match status" value="1"/>
</dbReference>
<dbReference type="EC" id="2.7.13.3" evidence="6"/>
<accession>A0A8D5AID3</accession>
<evidence type="ECO:0000256" key="22">
    <source>
        <dbReference type="ARBA" id="ARBA00068150"/>
    </source>
</evidence>
<dbReference type="Pfam" id="PF13185">
    <property type="entry name" value="GAF_2"/>
    <property type="match status" value="1"/>
</dbReference>
<feature type="transmembrane region" description="Helical" evidence="25">
    <location>
        <begin position="25"/>
        <end position="51"/>
    </location>
</feature>
<dbReference type="InterPro" id="IPR058544">
    <property type="entry name" value="ETR1_N"/>
</dbReference>
<dbReference type="SMART" id="SM00065">
    <property type="entry name" value="GAF"/>
    <property type="match status" value="1"/>
</dbReference>
<dbReference type="KEGG" id="moz:MoryE10_18370"/>
<evidence type="ECO:0000256" key="2">
    <source>
        <dbReference type="ARBA" id="ARBA00001935"/>
    </source>
</evidence>
<evidence type="ECO:0000256" key="20">
    <source>
        <dbReference type="ARBA" id="ARBA00023157"/>
    </source>
</evidence>
<dbReference type="PRINTS" id="PR00344">
    <property type="entry name" value="BCTRLSENSOR"/>
</dbReference>
<evidence type="ECO:0000256" key="15">
    <source>
        <dbReference type="ARBA" id="ARBA00022840"/>
    </source>
</evidence>
<dbReference type="GO" id="GO:0000155">
    <property type="term" value="F:phosphorelay sensor kinase activity"/>
    <property type="evidence" value="ECO:0007669"/>
    <property type="project" value="InterPro"/>
</dbReference>
<keyword evidence="14" id="KW-0256">Endoplasmic reticulum</keyword>
<dbReference type="InterPro" id="IPR004358">
    <property type="entry name" value="Sig_transdc_His_kin-like_C"/>
</dbReference>
<dbReference type="Pfam" id="PF00072">
    <property type="entry name" value="Response_reg"/>
    <property type="match status" value="1"/>
</dbReference>